<dbReference type="Gene3D" id="3.40.50.360">
    <property type="match status" value="1"/>
</dbReference>
<evidence type="ECO:0000313" key="2">
    <source>
        <dbReference type="Proteomes" id="UP000184432"/>
    </source>
</evidence>
<gene>
    <name evidence="1" type="ORF">SAMN04488508_106252</name>
</gene>
<name>A0A1M6HF79_9FLAO</name>
<accession>A0A1M6HF79</accession>
<dbReference type="EMBL" id="FQYP01000006">
    <property type="protein sequence ID" value="SHJ20803.1"/>
    <property type="molecule type" value="Genomic_DNA"/>
</dbReference>
<evidence type="ECO:0000313" key="1">
    <source>
        <dbReference type="EMBL" id="SHJ20803.1"/>
    </source>
</evidence>
<dbReference type="Proteomes" id="UP000184432">
    <property type="component" value="Unassembled WGS sequence"/>
</dbReference>
<protein>
    <submittedName>
        <fullName evidence="1">Uncharacterized protein</fullName>
    </submittedName>
</protein>
<organism evidence="1 2">
    <name type="scientific">Aquimarina spongiae</name>
    <dbReference type="NCBI Taxonomy" id="570521"/>
    <lineage>
        <taxon>Bacteria</taxon>
        <taxon>Pseudomonadati</taxon>
        <taxon>Bacteroidota</taxon>
        <taxon>Flavobacteriia</taxon>
        <taxon>Flavobacteriales</taxon>
        <taxon>Flavobacteriaceae</taxon>
        <taxon>Aquimarina</taxon>
    </lineage>
</organism>
<reference evidence="2" key="1">
    <citation type="submission" date="2016-11" db="EMBL/GenBank/DDBJ databases">
        <authorList>
            <person name="Varghese N."/>
            <person name="Submissions S."/>
        </authorList>
    </citation>
    <scope>NUCLEOTIDE SEQUENCE [LARGE SCALE GENOMIC DNA]</scope>
    <source>
        <strain evidence="2">DSM 22623</strain>
    </source>
</reference>
<keyword evidence="2" id="KW-1185">Reference proteome</keyword>
<proteinExistence type="predicted"/>
<sequence length="100" mass="11087">MKALLINGHEKVSHAKGELNHVFFAVAQNTLEVLGYETKSIIIDEGYNVEKAIQNIIALHLNPIVDEDIHGNKAHCLSKGVIMDVVGANSFQLDKDFYKV</sequence>
<dbReference type="RefSeq" id="WP_073317173.1">
    <property type="nucleotide sequence ID" value="NZ_FQYP01000006.1"/>
</dbReference>
<dbReference type="AlphaFoldDB" id="A0A1M6HF79"/>
<dbReference type="OrthoDB" id="8478129at2"/>
<dbReference type="InterPro" id="IPR029039">
    <property type="entry name" value="Flavoprotein-like_sf"/>
</dbReference>
<dbReference type="STRING" id="570521.SAMN04488508_106252"/>